<feature type="domain" description="EF-hand" evidence="3">
    <location>
        <begin position="37"/>
        <end position="72"/>
    </location>
</feature>
<dbReference type="Proteomes" id="UP001413721">
    <property type="component" value="Unassembled WGS sequence"/>
</dbReference>
<dbReference type="Pfam" id="PF13499">
    <property type="entry name" value="EF-hand_7"/>
    <property type="match status" value="1"/>
</dbReference>
<gene>
    <name evidence="4" type="ORF">WG926_23560</name>
</gene>
<protein>
    <submittedName>
        <fullName evidence="4">EF-hand domain-containing protein</fullName>
    </submittedName>
</protein>
<proteinExistence type="predicted"/>
<sequence length="165" mass="17898">MTEFSIRRMAAAAGIATLMAFPVAAIAADDQGMTLEQMQAKTAERFQRMDADKDGRVTRDEMKAARADMMKGHDGMWRDGKGPGGHGPGRMGAHMMKQVDTNSDGKISRDEFMTGADRMFSRLDADGDGQITEAEREAMRARHMDGWKMDGKDGKPAADAPKAGG</sequence>
<dbReference type="SMART" id="SM00054">
    <property type="entry name" value="EFh"/>
    <property type="match status" value="2"/>
</dbReference>
<evidence type="ECO:0000313" key="4">
    <source>
        <dbReference type="EMBL" id="MEN2991310.1"/>
    </source>
</evidence>
<feature type="signal peptide" evidence="2">
    <location>
        <begin position="1"/>
        <end position="27"/>
    </location>
</feature>
<dbReference type="EMBL" id="JBBKTW010000010">
    <property type="protein sequence ID" value="MEN2991310.1"/>
    <property type="molecule type" value="Genomic_DNA"/>
</dbReference>
<feature type="chain" id="PRO_5045885240" evidence="2">
    <location>
        <begin position="28"/>
        <end position="165"/>
    </location>
</feature>
<feature type="region of interest" description="Disordered" evidence="1">
    <location>
        <begin position="143"/>
        <end position="165"/>
    </location>
</feature>
<keyword evidence="2" id="KW-0732">Signal</keyword>
<accession>A0ABU9YS08</accession>
<dbReference type="RefSeq" id="WP_345934304.1">
    <property type="nucleotide sequence ID" value="NZ_JBBKTV010000007.1"/>
</dbReference>
<keyword evidence="5" id="KW-1185">Reference proteome</keyword>
<comment type="caution">
    <text evidence="4">The sequence shown here is derived from an EMBL/GenBank/DDBJ whole genome shotgun (WGS) entry which is preliminary data.</text>
</comment>
<dbReference type="Gene3D" id="1.10.238.10">
    <property type="entry name" value="EF-hand"/>
    <property type="match status" value="2"/>
</dbReference>
<evidence type="ECO:0000256" key="1">
    <source>
        <dbReference type="SAM" id="MobiDB-lite"/>
    </source>
</evidence>
<dbReference type="PROSITE" id="PS00018">
    <property type="entry name" value="EF_HAND_1"/>
    <property type="match status" value="2"/>
</dbReference>
<feature type="domain" description="EF-hand" evidence="3">
    <location>
        <begin position="95"/>
        <end position="122"/>
    </location>
</feature>
<organism evidence="4 5">
    <name type="scientific">Tistrella arctica</name>
    <dbReference type="NCBI Taxonomy" id="3133430"/>
    <lineage>
        <taxon>Bacteria</taxon>
        <taxon>Pseudomonadati</taxon>
        <taxon>Pseudomonadota</taxon>
        <taxon>Alphaproteobacteria</taxon>
        <taxon>Geminicoccales</taxon>
        <taxon>Geminicoccaceae</taxon>
        <taxon>Tistrella</taxon>
    </lineage>
</organism>
<reference evidence="4 5" key="1">
    <citation type="submission" date="2024-03" db="EMBL/GenBank/DDBJ databases">
        <title>High-quality draft genome sequencing of Tistrella sp. BH-R2-4.</title>
        <authorList>
            <person name="Dong C."/>
        </authorList>
    </citation>
    <scope>NUCLEOTIDE SEQUENCE [LARGE SCALE GENOMIC DNA]</scope>
    <source>
        <strain evidence="4 5">BH-R2-4</strain>
    </source>
</reference>
<evidence type="ECO:0000256" key="2">
    <source>
        <dbReference type="SAM" id="SignalP"/>
    </source>
</evidence>
<dbReference type="PROSITE" id="PS50222">
    <property type="entry name" value="EF_HAND_2"/>
    <property type="match status" value="2"/>
</dbReference>
<dbReference type="InterPro" id="IPR002048">
    <property type="entry name" value="EF_hand_dom"/>
</dbReference>
<dbReference type="Pfam" id="PF13202">
    <property type="entry name" value="EF-hand_5"/>
    <property type="match status" value="1"/>
</dbReference>
<dbReference type="SUPFAM" id="SSF47473">
    <property type="entry name" value="EF-hand"/>
    <property type="match status" value="1"/>
</dbReference>
<dbReference type="InterPro" id="IPR011992">
    <property type="entry name" value="EF-hand-dom_pair"/>
</dbReference>
<evidence type="ECO:0000313" key="5">
    <source>
        <dbReference type="Proteomes" id="UP001413721"/>
    </source>
</evidence>
<feature type="compositionally biased region" description="Basic and acidic residues" evidence="1">
    <location>
        <begin position="143"/>
        <end position="156"/>
    </location>
</feature>
<evidence type="ECO:0000259" key="3">
    <source>
        <dbReference type="PROSITE" id="PS50222"/>
    </source>
</evidence>
<name>A0ABU9YS08_9PROT</name>
<dbReference type="InterPro" id="IPR018247">
    <property type="entry name" value="EF_Hand_1_Ca_BS"/>
</dbReference>